<proteinExistence type="predicted"/>
<feature type="non-terminal residue" evidence="2">
    <location>
        <position position="1"/>
    </location>
</feature>
<protein>
    <recommendedName>
        <fullName evidence="1">C-type lectin domain-containing protein</fullName>
    </recommendedName>
</protein>
<feature type="domain" description="C-type lectin" evidence="1">
    <location>
        <begin position="14"/>
        <end position="65"/>
    </location>
</feature>
<dbReference type="InterPro" id="IPR016187">
    <property type="entry name" value="CTDL_fold"/>
</dbReference>
<dbReference type="EMBL" id="JAXCGZ010021787">
    <property type="protein sequence ID" value="KAK7043828.1"/>
    <property type="molecule type" value="Genomic_DNA"/>
</dbReference>
<dbReference type="PROSITE" id="PS50041">
    <property type="entry name" value="C_TYPE_LECTIN_2"/>
    <property type="match status" value="1"/>
</dbReference>
<keyword evidence="3" id="KW-1185">Reference proteome</keyword>
<accession>A0AAN8WCI7</accession>
<evidence type="ECO:0000259" key="1">
    <source>
        <dbReference type="PROSITE" id="PS50041"/>
    </source>
</evidence>
<dbReference type="InterPro" id="IPR016186">
    <property type="entry name" value="C-type_lectin-like/link_sf"/>
</dbReference>
<dbReference type="Pfam" id="PF00059">
    <property type="entry name" value="Lectin_C"/>
    <property type="match status" value="1"/>
</dbReference>
<organism evidence="2 3">
    <name type="scientific">Halocaridina rubra</name>
    <name type="common">Hawaiian red shrimp</name>
    <dbReference type="NCBI Taxonomy" id="373956"/>
    <lineage>
        <taxon>Eukaryota</taxon>
        <taxon>Metazoa</taxon>
        <taxon>Ecdysozoa</taxon>
        <taxon>Arthropoda</taxon>
        <taxon>Crustacea</taxon>
        <taxon>Multicrustacea</taxon>
        <taxon>Malacostraca</taxon>
        <taxon>Eumalacostraca</taxon>
        <taxon>Eucarida</taxon>
        <taxon>Decapoda</taxon>
        <taxon>Pleocyemata</taxon>
        <taxon>Caridea</taxon>
        <taxon>Atyoidea</taxon>
        <taxon>Atyidae</taxon>
        <taxon>Halocaridina</taxon>
    </lineage>
</organism>
<gene>
    <name evidence="2" type="ORF">SK128_024151</name>
</gene>
<reference evidence="2 3" key="1">
    <citation type="submission" date="2023-11" db="EMBL/GenBank/DDBJ databases">
        <title>Halocaridina rubra genome assembly.</title>
        <authorList>
            <person name="Smith C."/>
        </authorList>
    </citation>
    <scope>NUCLEOTIDE SEQUENCE [LARGE SCALE GENOMIC DNA]</scope>
    <source>
        <strain evidence="2">EP-1</strain>
        <tissue evidence="2">Whole</tissue>
    </source>
</reference>
<name>A0AAN8WCI7_HALRR</name>
<sequence>LLQHRVYLGIREDRWISGRSLSETEEWGIGEPSSNVMAENCAMTMSSTWKIHDIPCPYTEYFICERKLWLEQ</sequence>
<comment type="caution">
    <text evidence="2">The sequence shown here is derived from an EMBL/GenBank/DDBJ whole genome shotgun (WGS) entry which is preliminary data.</text>
</comment>
<evidence type="ECO:0000313" key="3">
    <source>
        <dbReference type="Proteomes" id="UP001381693"/>
    </source>
</evidence>
<dbReference type="Proteomes" id="UP001381693">
    <property type="component" value="Unassembled WGS sequence"/>
</dbReference>
<dbReference type="SUPFAM" id="SSF56436">
    <property type="entry name" value="C-type lectin-like"/>
    <property type="match status" value="1"/>
</dbReference>
<dbReference type="InterPro" id="IPR001304">
    <property type="entry name" value="C-type_lectin-like"/>
</dbReference>
<evidence type="ECO:0000313" key="2">
    <source>
        <dbReference type="EMBL" id="KAK7043828.1"/>
    </source>
</evidence>
<dbReference type="AlphaFoldDB" id="A0AAN8WCI7"/>
<dbReference type="Gene3D" id="3.10.100.10">
    <property type="entry name" value="Mannose-Binding Protein A, subunit A"/>
    <property type="match status" value="1"/>
</dbReference>